<dbReference type="Proteomes" id="UP001066276">
    <property type="component" value="Chromosome 8"/>
</dbReference>
<dbReference type="EMBL" id="JANPWB010000012">
    <property type="protein sequence ID" value="KAJ1118691.1"/>
    <property type="molecule type" value="Genomic_DNA"/>
</dbReference>
<reference evidence="2" key="1">
    <citation type="journal article" date="2022" name="bioRxiv">
        <title>Sequencing and chromosome-scale assembly of the giantPleurodeles waltlgenome.</title>
        <authorList>
            <person name="Brown T."/>
            <person name="Elewa A."/>
            <person name="Iarovenko S."/>
            <person name="Subramanian E."/>
            <person name="Araus A.J."/>
            <person name="Petzold A."/>
            <person name="Susuki M."/>
            <person name="Suzuki K.-i.T."/>
            <person name="Hayashi T."/>
            <person name="Toyoda A."/>
            <person name="Oliveira C."/>
            <person name="Osipova E."/>
            <person name="Leigh N.D."/>
            <person name="Simon A."/>
            <person name="Yun M.H."/>
        </authorList>
    </citation>
    <scope>NUCLEOTIDE SEQUENCE</scope>
    <source>
        <strain evidence="2">20211129_DDA</strain>
        <tissue evidence="2">Liver</tissue>
    </source>
</reference>
<sequence>MAETANIDSHFNTPTATAVETNTPAVTANRQAEPNVPPTVLQQAYLPPFLGGTNAIKSTAETGLGTETTHLSNPTRNQDAMEPELQVLPKLVYLLFYQEQQRRR</sequence>
<evidence type="ECO:0000256" key="1">
    <source>
        <dbReference type="SAM" id="MobiDB-lite"/>
    </source>
</evidence>
<protein>
    <submittedName>
        <fullName evidence="2">Uncharacterized protein</fullName>
    </submittedName>
</protein>
<evidence type="ECO:0000313" key="3">
    <source>
        <dbReference type="Proteomes" id="UP001066276"/>
    </source>
</evidence>
<evidence type="ECO:0000313" key="2">
    <source>
        <dbReference type="EMBL" id="KAJ1118691.1"/>
    </source>
</evidence>
<accession>A0AAV7NTD1</accession>
<gene>
    <name evidence="2" type="ORF">NDU88_006879</name>
</gene>
<feature type="region of interest" description="Disordered" evidence="1">
    <location>
        <begin position="1"/>
        <end position="21"/>
    </location>
</feature>
<name>A0AAV7NTD1_PLEWA</name>
<dbReference type="AlphaFoldDB" id="A0AAV7NTD1"/>
<organism evidence="2 3">
    <name type="scientific">Pleurodeles waltl</name>
    <name type="common">Iberian ribbed newt</name>
    <dbReference type="NCBI Taxonomy" id="8319"/>
    <lineage>
        <taxon>Eukaryota</taxon>
        <taxon>Metazoa</taxon>
        <taxon>Chordata</taxon>
        <taxon>Craniata</taxon>
        <taxon>Vertebrata</taxon>
        <taxon>Euteleostomi</taxon>
        <taxon>Amphibia</taxon>
        <taxon>Batrachia</taxon>
        <taxon>Caudata</taxon>
        <taxon>Salamandroidea</taxon>
        <taxon>Salamandridae</taxon>
        <taxon>Pleurodelinae</taxon>
        <taxon>Pleurodeles</taxon>
    </lineage>
</organism>
<keyword evidence="3" id="KW-1185">Reference proteome</keyword>
<proteinExistence type="predicted"/>
<comment type="caution">
    <text evidence="2">The sequence shown here is derived from an EMBL/GenBank/DDBJ whole genome shotgun (WGS) entry which is preliminary data.</text>
</comment>